<sequence length="156" mass="17810">MIAGSRQSSSNGDNYHGSASSKLDMAKALQQLQHQLDSLSRRMNKEDKMKGKYTYGHQECKSTPSGHGLFKKHQEDRIMDQYLPLPNMNLSPFKGEEDPSIFLDWLAKVEQIFDLYSVDNFWRVKLATLALEGYVTQWLTRMNITTISAIKMGCNS</sequence>
<proteinExistence type="predicted"/>
<dbReference type="Proteomes" id="UP000053144">
    <property type="component" value="Unassembled WGS sequence"/>
</dbReference>
<gene>
    <name evidence="3" type="ORF">LR48_Vigan233s001500</name>
</gene>
<evidence type="ECO:0000256" key="1">
    <source>
        <dbReference type="SAM" id="Coils"/>
    </source>
</evidence>
<feature type="coiled-coil region" evidence="1">
    <location>
        <begin position="22"/>
        <end position="49"/>
    </location>
</feature>
<evidence type="ECO:0000256" key="2">
    <source>
        <dbReference type="SAM" id="MobiDB-lite"/>
    </source>
</evidence>
<dbReference type="OMA" id="QEDRIMD"/>
<feature type="region of interest" description="Disordered" evidence="2">
    <location>
        <begin position="1"/>
        <end position="20"/>
    </location>
</feature>
<dbReference type="EMBL" id="KQ258307">
    <property type="protein sequence ID" value="KOM26148.1"/>
    <property type="molecule type" value="Genomic_DNA"/>
</dbReference>
<organism evidence="3 4">
    <name type="scientific">Phaseolus angularis</name>
    <name type="common">Azuki bean</name>
    <name type="synonym">Vigna angularis</name>
    <dbReference type="NCBI Taxonomy" id="3914"/>
    <lineage>
        <taxon>Eukaryota</taxon>
        <taxon>Viridiplantae</taxon>
        <taxon>Streptophyta</taxon>
        <taxon>Embryophyta</taxon>
        <taxon>Tracheophyta</taxon>
        <taxon>Spermatophyta</taxon>
        <taxon>Magnoliopsida</taxon>
        <taxon>eudicotyledons</taxon>
        <taxon>Gunneridae</taxon>
        <taxon>Pentapetalae</taxon>
        <taxon>rosids</taxon>
        <taxon>fabids</taxon>
        <taxon>Fabales</taxon>
        <taxon>Fabaceae</taxon>
        <taxon>Papilionoideae</taxon>
        <taxon>50 kb inversion clade</taxon>
        <taxon>NPAAA clade</taxon>
        <taxon>indigoferoid/millettioid clade</taxon>
        <taxon>Phaseoleae</taxon>
        <taxon>Vigna</taxon>
    </lineage>
</organism>
<evidence type="ECO:0000313" key="4">
    <source>
        <dbReference type="Proteomes" id="UP000053144"/>
    </source>
</evidence>
<accession>A0A0L9T6E2</accession>
<dbReference type="Gramene" id="KOM26148">
    <property type="protein sequence ID" value="KOM26148"/>
    <property type="gene ID" value="LR48_Vigan233s001500"/>
</dbReference>
<protein>
    <recommendedName>
        <fullName evidence="5">Retrotransposon gag domain-containing protein</fullName>
    </recommendedName>
</protein>
<evidence type="ECO:0000313" key="3">
    <source>
        <dbReference type="EMBL" id="KOM26148.1"/>
    </source>
</evidence>
<reference evidence="4" key="1">
    <citation type="journal article" date="2015" name="Proc. Natl. Acad. Sci. U.S.A.">
        <title>Genome sequencing of adzuki bean (Vigna angularis) provides insight into high starch and low fat accumulation and domestication.</title>
        <authorList>
            <person name="Yang K."/>
            <person name="Tian Z."/>
            <person name="Chen C."/>
            <person name="Luo L."/>
            <person name="Zhao B."/>
            <person name="Wang Z."/>
            <person name="Yu L."/>
            <person name="Li Y."/>
            <person name="Sun Y."/>
            <person name="Li W."/>
            <person name="Chen Y."/>
            <person name="Li Y."/>
            <person name="Zhang Y."/>
            <person name="Ai D."/>
            <person name="Zhao J."/>
            <person name="Shang C."/>
            <person name="Ma Y."/>
            <person name="Wu B."/>
            <person name="Wang M."/>
            <person name="Gao L."/>
            <person name="Sun D."/>
            <person name="Zhang P."/>
            <person name="Guo F."/>
            <person name="Wang W."/>
            <person name="Li Y."/>
            <person name="Wang J."/>
            <person name="Varshney R.K."/>
            <person name="Wang J."/>
            <person name="Ling H.Q."/>
            <person name="Wan P."/>
        </authorList>
    </citation>
    <scope>NUCLEOTIDE SEQUENCE</scope>
    <source>
        <strain evidence="4">cv. Jingnong 6</strain>
    </source>
</reference>
<keyword evidence="1" id="KW-0175">Coiled coil</keyword>
<dbReference type="AlphaFoldDB" id="A0A0L9T6E2"/>
<evidence type="ECO:0008006" key="5">
    <source>
        <dbReference type="Google" id="ProtNLM"/>
    </source>
</evidence>
<name>A0A0L9T6E2_PHAAN</name>